<keyword evidence="1" id="KW-0472">Membrane</keyword>
<reference evidence="3" key="1">
    <citation type="submission" date="2016-10" db="EMBL/GenBank/DDBJ databases">
        <authorList>
            <person name="Varghese N."/>
            <person name="Submissions S."/>
        </authorList>
    </citation>
    <scope>NUCLEOTIDE SEQUENCE [LARGE SCALE GENOMIC DNA]</scope>
    <source>
        <strain evidence="3">DSM 22002</strain>
    </source>
</reference>
<protein>
    <submittedName>
        <fullName evidence="2">Uncharacterized protein</fullName>
    </submittedName>
</protein>
<dbReference type="STRING" id="399736.SAMN04489720_1588"/>
<dbReference type="AlphaFoldDB" id="A0A1G8DBK0"/>
<feature type="transmembrane region" description="Helical" evidence="1">
    <location>
        <begin position="366"/>
        <end position="389"/>
    </location>
</feature>
<accession>A0A1G8DBK0</accession>
<sequence length="432" mass="45986">MAAIVHDETLTIEVVPFEPMDARARVLAAARDLGLLGVVLPAGDAGTVEVIVAARGAEPLVVRDDAVVPRSPHEVVESLRMRCAASVACYGDHDVVAESVLPAALERAEQSWAAIPVPTTVAAIAPTLPTGTTASELALAFGVDVVDVVVEGRQLVMGRAVHGVPWSPATRPVVAMQRSATAATVAIWTADAVRMRQSPIAREQAMLDPDLVLAWIQEPDRIGGDALPTIARDLEDAVVERHRPQVTDEGRVVVERALAELGLASAIDELATVIESPLAEDTVDRVVAVLGLPAVVADVLHDRVHPDSLPGARLTPHRGTLRTIASSFREAAHAELGTTFGGEMRQIAAEELGADWRDRDRRRRRWLAAVLAPLLAVGNLGVAVGVIPLRPEPNAWYLVPAVAFAGIAVWSIRWLVVDARRRRDVDDPSGAG</sequence>
<gene>
    <name evidence="2" type="ORF">SAMN04489720_1588</name>
</gene>
<keyword evidence="1" id="KW-0812">Transmembrane</keyword>
<organism evidence="2 3">
    <name type="scientific">Agrococcus jejuensis</name>
    <dbReference type="NCBI Taxonomy" id="399736"/>
    <lineage>
        <taxon>Bacteria</taxon>
        <taxon>Bacillati</taxon>
        <taxon>Actinomycetota</taxon>
        <taxon>Actinomycetes</taxon>
        <taxon>Micrococcales</taxon>
        <taxon>Microbacteriaceae</taxon>
        <taxon>Agrococcus</taxon>
    </lineage>
</organism>
<evidence type="ECO:0000256" key="1">
    <source>
        <dbReference type="SAM" id="Phobius"/>
    </source>
</evidence>
<dbReference type="Proteomes" id="UP000198822">
    <property type="component" value="Chromosome I"/>
</dbReference>
<keyword evidence="3" id="KW-1185">Reference proteome</keyword>
<name>A0A1G8DBK0_9MICO</name>
<proteinExistence type="predicted"/>
<keyword evidence="1" id="KW-1133">Transmembrane helix</keyword>
<dbReference type="EMBL" id="LT629695">
    <property type="protein sequence ID" value="SDH55082.1"/>
    <property type="molecule type" value="Genomic_DNA"/>
</dbReference>
<evidence type="ECO:0000313" key="3">
    <source>
        <dbReference type="Proteomes" id="UP000198822"/>
    </source>
</evidence>
<evidence type="ECO:0000313" key="2">
    <source>
        <dbReference type="EMBL" id="SDH55082.1"/>
    </source>
</evidence>
<dbReference type="RefSeq" id="WP_092503978.1">
    <property type="nucleotide sequence ID" value="NZ_LT629695.1"/>
</dbReference>
<feature type="transmembrane region" description="Helical" evidence="1">
    <location>
        <begin position="395"/>
        <end position="416"/>
    </location>
</feature>